<comment type="similarity">
    <text evidence="2 12">Belongs to the thiolase-like superfamily. FabH family.</text>
</comment>
<evidence type="ECO:0000259" key="14">
    <source>
        <dbReference type="Pfam" id="PF08545"/>
    </source>
</evidence>
<dbReference type="Pfam" id="PF08541">
    <property type="entry name" value="ACP_syn_III_C"/>
    <property type="match status" value="1"/>
</dbReference>
<evidence type="ECO:0000256" key="9">
    <source>
        <dbReference type="ARBA" id="ARBA00023268"/>
    </source>
</evidence>
<accession>A0A106C1U2</accession>
<protein>
    <recommendedName>
        <fullName evidence="3 12">Beta-ketoacyl-[acyl-carrier-protein] synthase III</fullName>
        <shortName evidence="12">Beta-ketoacyl-ACP synthase III</shortName>
        <shortName evidence="12">KAS III</shortName>
        <ecNumber evidence="3 12">2.3.1.180</ecNumber>
    </recommendedName>
    <alternativeName>
        <fullName evidence="12">3-oxoacyl-[acyl-carrier-protein] synthase 3</fullName>
    </alternativeName>
    <alternativeName>
        <fullName evidence="12">3-oxoacyl-[acyl-carrier-protein] synthase III</fullName>
    </alternativeName>
</protein>
<evidence type="ECO:0000259" key="13">
    <source>
        <dbReference type="Pfam" id="PF08541"/>
    </source>
</evidence>
<comment type="pathway">
    <text evidence="1 12">Lipid metabolism; fatty acid biosynthesis.</text>
</comment>
<evidence type="ECO:0000256" key="7">
    <source>
        <dbReference type="ARBA" id="ARBA00023098"/>
    </source>
</evidence>
<dbReference type="InterPro" id="IPR013751">
    <property type="entry name" value="ACP_syn_III_N"/>
</dbReference>
<keyword evidence="10 12" id="KW-0012">Acyltransferase</keyword>
<dbReference type="Proteomes" id="UP000055702">
    <property type="component" value="Unassembled WGS sequence"/>
</dbReference>
<feature type="domain" description="Beta-ketoacyl-[acyl-carrier-protein] synthase III C-terminal" evidence="13">
    <location>
        <begin position="231"/>
        <end position="318"/>
    </location>
</feature>
<evidence type="ECO:0000256" key="4">
    <source>
        <dbReference type="ARBA" id="ARBA00022516"/>
    </source>
</evidence>
<feature type="active site" evidence="12">
    <location>
        <position position="246"/>
    </location>
</feature>
<comment type="function">
    <text evidence="12">Catalyzes the condensation reaction of fatty acid synthesis by the addition to an acyl acceptor of two carbons from malonyl-ACP. Catalyzes the first condensation reaction which initiates fatty acid synthesis and may therefore play a role in governing the total rate of fatty acid production. Possesses both acetoacetyl-ACP synthase and acetyl transacylase activities. Its substrate specificity determines the biosynthesis of branched-chain and/or straight-chain of fatty acids.</text>
</comment>
<keyword evidence="5 12" id="KW-0808">Transferase</keyword>
<keyword evidence="12" id="KW-0963">Cytoplasm</keyword>
<evidence type="ECO:0000256" key="6">
    <source>
        <dbReference type="ARBA" id="ARBA00022832"/>
    </source>
</evidence>
<dbReference type="NCBIfam" id="NF006829">
    <property type="entry name" value="PRK09352.1"/>
    <property type="match status" value="1"/>
</dbReference>
<dbReference type="CDD" id="cd00830">
    <property type="entry name" value="KAS_III"/>
    <property type="match status" value="1"/>
</dbReference>
<organism evidence="15">
    <name type="scientific">Shewanella frigidimarina</name>
    <dbReference type="NCBI Taxonomy" id="56812"/>
    <lineage>
        <taxon>Bacteria</taxon>
        <taxon>Pseudomonadati</taxon>
        <taxon>Pseudomonadota</taxon>
        <taxon>Gammaproteobacteria</taxon>
        <taxon>Alteromonadales</taxon>
        <taxon>Shewanellaceae</taxon>
        <taxon>Shewanella</taxon>
    </lineage>
</organism>
<dbReference type="PANTHER" id="PTHR43091">
    <property type="entry name" value="3-OXOACYL-[ACYL-CARRIER-PROTEIN] SYNTHASE"/>
    <property type="match status" value="1"/>
</dbReference>
<keyword evidence="8 12" id="KW-0275">Fatty acid biosynthesis</keyword>
<sequence length="319" mass="33848">MHTKILGTGSYLPVQVRSNQDLEKMVETSDQWIVDRTGISERRIAASDESVSTMGYQAALKALEMAGIEASDLDMIVCGTTSASNAFPAAACEIQALLGIKNIPAFDIAAACSGFIYALSVADQFVKTGSAKKVLVIGSDVLSRMCDPADRSTVILFGDGAGAAIIGVSDTPGIIATHIYADGSQGDLLKCSFPPRANESSEAVGFMTMKGNDVFKVAVTQLSNVVTETLRLNNVDKSEIDWLVPHQANFRIINATAKKLHMSLDKVVLTLARHGNTSAASVPIALDEAVRDGRIQRGHLLLLEAFGGGFAWGSALVRF</sequence>
<feature type="active site" evidence="12">
    <location>
        <position position="112"/>
    </location>
</feature>
<dbReference type="InterPro" id="IPR016039">
    <property type="entry name" value="Thiolase-like"/>
</dbReference>
<dbReference type="NCBIfam" id="TIGR00747">
    <property type="entry name" value="fabH"/>
    <property type="match status" value="1"/>
</dbReference>
<proteinExistence type="inferred from homology"/>
<name>A0A106C1U2_SHEFR</name>
<comment type="subcellular location">
    <subcellularLocation>
        <location evidence="12">Cytoplasm</location>
    </subcellularLocation>
</comment>
<evidence type="ECO:0000256" key="3">
    <source>
        <dbReference type="ARBA" id="ARBA00012333"/>
    </source>
</evidence>
<comment type="domain">
    <text evidence="12">The last Arg residue of the ACP-binding site is essential for the weak association between ACP/AcpP and FabH.</text>
</comment>
<dbReference type="GO" id="GO:0006633">
    <property type="term" value="P:fatty acid biosynthetic process"/>
    <property type="evidence" value="ECO:0007669"/>
    <property type="project" value="UniProtKB-UniRule"/>
</dbReference>
<evidence type="ECO:0000313" key="16">
    <source>
        <dbReference type="Proteomes" id="UP000055702"/>
    </source>
</evidence>
<dbReference type="GO" id="GO:0004315">
    <property type="term" value="F:3-oxoacyl-[acyl-carrier-protein] synthase activity"/>
    <property type="evidence" value="ECO:0007669"/>
    <property type="project" value="InterPro"/>
</dbReference>
<dbReference type="Gene3D" id="3.40.47.10">
    <property type="match status" value="1"/>
</dbReference>
<dbReference type="GO" id="GO:0005737">
    <property type="term" value="C:cytoplasm"/>
    <property type="evidence" value="ECO:0007669"/>
    <property type="project" value="UniProtKB-SubCell"/>
</dbReference>
<dbReference type="EC" id="2.3.1.180" evidence="3 12"/>
<evidence type="ECO:0000256" key="11">
    <source>
        <dbReference type="ARBA" id="ARBA00051096"/>
    </source>
</evidence>
<dbReference type="GO" id="GO:0033818">
    <property type="term" value="F:beta-ketoacyl-acyl-carrier-protein synthase III activity"/>
    <property type="evidence" value="ECO:0007669"/>
    <property type="project" value="UniProtKB-UniRule"/>
</dbReference>
<evidence type="ECO:0000256" key="8">
    <source>
        <dbReference type="ARBA" id="ARBA00023160"/>
    </source>
</evidence>
<dbReference type="UniPathway" id="UPA00094"/>
<gene>
    <name evidence="12" type="primary">fabH</name>
    <name evidence="15" type="ORF">AWJ07_13365</name>
</gene>
<comment type="caution">
    <text evidence="15">The sequence shown here is derived from an EMBL/GenBank/DDBJ whole genome shotgun (WGS) entry which is preliminary data.</text>
</comment>
<dbReference type="Pfam" id="PF08545">
    <property type="entry name" value="ACP_syn_III"/>
    <property type="match status" value="1"/>
</dbReference>
<reference evidence="15 16" key="1">
    <citation type="submission" date="2016-01" db="EMBL/GenBank/DDBJ databases">
        <title>Draft genome of the antarctic isolate Shewanella frigidimarina Ag06-30.</title>
        <authorList>
            <person name="Parmeciano Di Noto G."/>
            <person name="Vazquez S."/>
            <person name="Mac Cormack W."/>
            <person name="Iriarte A."/>
            <person name="Quiroga C."/>
        </authorList>
    </citation>
    <scope>NUCLEOTIDE SEQUENCE [LARGE SCALE GENOMIC DNA]</scope>
    <source>
        <strain evidence="15 16">Ag06-30</strain>
    </source>
</reference>
<dbReference type="AlphaFoldDB" id="A0A106C1U2"/>
<evidence type="ECO:0000256" key="1">
    <source>
        <dbReference type="ARBA" id="ARBA00005194"/>
    </source>
</evidence>
<keyword evidence="6 12" id="KW-0276">Fatty acid metabolism</keyword>
<dbReference type="FunFam" id="3.40.47.10:FF:000004">
    <property type="entry name" value="3-oxoacyl-[acyl-carrier-protein] synthase 3"/>
    <property type="match status" value="1"/>
</dbReference>
<keyword evidence="9 12" id="KW-0511">Multifunctional enzyme</keyword>
<keyword evidence="4 12" id="KW-0444">Lipid biosynthesis</keyword>
<evidence type="ECO:0000256" key="12">
    <source>
        <dbReference type="HAMAP-Rule" id="MF_01815"/>
    </source>
</evidence>
<dbReference type="PANTHER" id="PTHR43091:SF1">
    <property type="entry name" value="BETA-KETOACYL-[ACYL-CARRIER-PROTEIN] SYNTHASE III, CHLOROPLASTIC"/>
    <property type="match status" value="1"/>
</dbReference>
<dbReference type="HAMAP" id="MF_01815">
    <property type="entry name" value="FabH"/>
    <property type="match status" value="1"/>
</dbReference>
<keyword evidence="7 12" id="KW-0443">Lipid metabolism</keyword>
<evidence type="ECO:0000256" key="5">
    <source>
        <dbReference type="ARBA" id="ARBA00022679"/>
    </source>
</evidence>
<dbReference type="InterPro" id="IPR004655">
    <property type="entry name" value="FabH"/>
</dbReference>
<comment type="subunit">
    <text evidence="12">Homodimer.</text>
</comment>
<evidence type="ECO:0000313" key="15">
    <source>
        <dbReference type="EMBL" id="KVX02688.1"/>
    </source>
</evidence>
<dbReference type="SUPFAM" id="SSF53901">
    <property type="entry name" value="Thiolase-like"/>
    <property type="match status" value="1"/>
</dbReference>
<comment type="catalytic activity">
    <reaction evidence="11">
        <text>malonyl-[ACP] + acetyl-CoA + H(+) = 3-oxobutanoyl-[ACP] + CO2 + CoA</text>
        <dbReference type="Rhea" id="RHEA:12080"/>
        <dbReference type="Rhea" id="RHEA-COMP:9623"/>
        <dbReference type="Rhea" id="RHEA-COMP:9625"/>
        <dbReference type="ChEBI" id="CHEBI:15378"/>
        <dbReference type="ChEBI" id="CHEBI:16526"/>
        <dbReference type="ChEBI" id="CHEBI:57287"/>
        <dbReference type="ChEBI" id="CHEBI:57288"/>
        <dbReference type="ChEBI" id="CHEBI:78449"/>
        <dbReference type="ChEBI" id="CHEBI:78450"/>
        <dbReference type="EC" id="2.3.1.180"/>
    </reaction>
    <physiologicalReaction direction="left-to-right" evidence="11">
        <dbReference type="Rhea" id="RHEA:12081"/>
    </physiologicalReaction>
</comment>
<dbReference type="InterPro" id="IPR013747">
    <property type="entry name" value="ACP_syn_III_C"/>
</dbReference>
<evidence type="ECO:0000256" key="10">
    <source>
        <dbReference type="ARBA" id="ARBA00023315"/>
    </source>
</evidence>
<dbReference type="RefSeq" id="WP_059745154.1">
    <property type="nucleotide sequence ID" value="NZ_JBOZOX010000004.1"/>
</dbReference>
<feature type="active site" evidence="12">
    <location>
        <position position="276"/>
    </location>
</feature>
<feature type="domain" description="Beta-ketoacyl-[acyl-carrier-protein] synthase III N-terminal" evidence="14">
    <location>
        <begin position="106"/>
        <end position="183"/>
    </location>
</feature>
<evidence type="ECO:0000256" key="2">
    <source>
        <dbReference type="ARBA" id="ARBA00008642"/>
    </source>
</evidence>
<feature type="region of interest" description="ACP-binding" evidence="12">
    <location>
        <begin position="247"/>
        <end position="251"/>
    </location>
</feature>
<dbReference type="EMBL" id="LRDC01000011">
    <property type="protein sequence ID" value="KVX02688.1"/>
    <property type="molecule type" value="Genomic_DNA"/>
</dbReference>